<dbReference type="OrthoDB" id="2014201at2759"/>
<organism evidence="1 2">
    <name type="scientific">Pleomassaria siparia CBS 279.74</name>
    <dbReference type="NCBI Taxonomy" id="1314801"/>
    <lineage>
        <taxon>Eukaryota</taxon>
        <taxon>Fungi</taxon>
        <taxon>Dikarya</taxon>
        <taxon>Ascomycota</taxon>
        <taxon>Pezizomycotina</taxon>
        <taxon>Dothideomycetes</taxon>
        <taxon>Pleosporomycetidae</taxon>
        <taxon>Pleosporales</taxon>
        <taxon>Pleomassariaceae</taxon>
        <taxon>Pleomassaria</taxon>
    </lineage>
</organism>
<dbReference type="InterPro" id="IPR050587">
    <property type="entry name" value="GNT1/Glycosyltrans_8"/>
</dbReference>
<sequence>MHPQARRFCLFTLFASLISTTGYVYLIAPTWPFSRLHLLTSSSSESSTHGNSAYATFLGPPTSKSAFEESTNASSASDPLRDPYFISVRLLNYQFNHAERTKTKLLNVPFLVLVLPEVLSLQTEVLEAEGATIVRIEPLDVPDAFDRDFITNSRFRDVLSKLRLWQLTDWGKILYLDADSFLVQNLDGIFTDPDLSSSMKTLPSNETDEDDSDVHPPEVYLMAASSDTYGDQTEWERPGHINYLCACFMLIAPSLALFDHYVSVLDSAKALENAAYPEQDLLIYVHRIEGRMPWKRIPIEWSANDGEMNDELEGGVKSLHVKGWAGAEGGNIASEKYRGVRDRLVEEMSDYYGSRLR</sequence>
<evidence type="ECO:0000313" key="1">
    <source>
        <dbReference type="EMBL" id="KAF2704620.1"/>
    </source>
</evidence>
<dbReference type="InterPro" id="IPR029044">
    <property type="entry name" value="Nucleotide-diphossugar_trans"/>
</dbReference>
<accession>A0A6G1JVU7</accession>
<gene>
    <name evidence="1" type="ORF">K504DRAFT_390056</name>
</gene>
<dbReference type="GO" id="GO:0016740">
    <property type="term" value="F:transferase activity"/>
    <property type="evidence" value="ECO:0007669"/>
    <property type="project" value="UniProtKB-KW"/>
</dbReference>
<dbReference type="AlphaFoldDB" id="A0A6G1JVU7"/>
<reference evidence="1" key="1">
    <citation type="journal article" date="2020" name="Stud. Mycol.">
        <title>101 Dothideomycetes genomes: a test case for predicting lifestyles and emergence of pathogens.</title>
        <authorList>
            <person name="Haridas S."/>
            <person name="Albert R."/>
            <person name="Binder M."/>
            <person name="Bloem J."/>
            <person name="Labutti K."/>
            <person name="Salamov A."/>
            <person name="Andreopoulos B."/>
            <person name="Baker S."/>
            <person name="Barry K."/>
            <person name="Bills G."/>
            <person name="Bluhm B."/>
            <person name="Cannon C."/>
            <person name="Castanera R."/>
            <person name="Culley D."/>
            <person name="Daum C."/>
            <person name="Ezra D."/>
            <person name="Gonzalez J."/>
            <person name="Henrissat B."/>
            <person name="Kuo A."/>
            <person name="Liang C."/>
            <person name="Lipzen A."/>
            <person name="Lutzoni F."/>
            <person name="Magnuson J."/>
            <person name="Mondo S."/>
            <person name="Nolan M."/>
            <person name="Ohm R."/>
            <person name="Pangilinan J."/>
            <person name="Park H.-J."/>
            <person name="Ramirez L."/>
            <person name="Alfaro M."/>
            <person name="Sun H."/>
            <person name="Tritt A."/>
            <person name="Yoshinaga Y."/>
            <person name="Zwiers L.-H."/>
            <person name="Turgeon B."/>
            <person name="Goodwin S."/>
            <person name="Spatafora J."/>
            <person name="Crous P."/>
            <person name="Grigoriev I."/>
        </authorList>
    </citation>
    <scope>NUCLEOTIDE SEQUENCE</scope>
    <source>
        <strain evidence="1">CBS 279.74</strain>
    </source>
</reference>
<dbReference type="Gene3D" id="3.90.550.10">
    <property type="entry name" value="Spore Coat Polysaccharide Biosynthesis Protein SpsA, Chain A"/>
    <property type="match status" value="1"/>
</dbReference>
<dbReference type="PANTHER" id="PTHR11183">
    <property type="entry name" value="GLYCOGENIN SUBFAMILY MEMBER"/>
    <property type="match status" value="1"/>
</dbReference>
<dbReference type="Proteomes" id="UP000799428">
    <property type="component" value="Unassembled WGS sequence"/>
</dbReference>
<evidence type="ECO:0000313" key="2">
    <source>
        <dbReference type="Proteomes" id="UP000799428"/>
    </source>
</evidence>
<proteinExistence type="predicted"/>
<keyword evidence="2" id="KW-1185">Reference proteome</keyword>
<keyword evidence="1" id="KW-0808">Transferase</keyword>
<name>A0A6G1JVU7_9PLEO</name>
<dbReference type="EMBL" id="MU005782">
    <property type="protein sequence ID" value="KAF2704620.1"/>
    <property type="molecule type" value="Genomic_DNA"/>
</dbReference>
<dbReference type="SUPFAM" id="SSF53448">
    <property type="entry name" value="Nucleotide-diphospho-sugar transferases"/>
    <property type="match status" value="1"/>
</dbReference>
<protein>
    <submittedName>
        <fullName evidence="1">Glycosyltransferase family 8 protein</fullName>
    </submittedName>
</protein>